<evidence type="ECO:0000256" key="1">
    <source>
        <dbReference type="SAM" id="SignalP"/>
    </source>
</evidence>
<sequence>MTKTKNIAFFLILMFTTMAVSAHQDFWVTTEFGNIKTRIKTGYKYEEIKKVEIIGKLAELLAKKLNYNEPILLDFNHFYVGIAEPIYFLSFDNGTIQYNNSYARKGQALLNKKGIVVRQVSNKFDIINTLKMLEYSIINWKTIKKEQKKIEYNDNYCDWIINSIDSTKTVEILNHNVSEIISELKKKKIYRPDKDFNSGITYFWQNDKYNIVFVEKGKETIITLLTNIYDIQRKWNTVFIFETSADFIVFDTYKKEIVSKKWTIENADKNYRLYDINHIGGDKYSISFFYYSEEAGIQPKNQILIYARHDDKLIQDLNKLMKE</sequence>
<dbReference type="EMBL" id="JBHLTQ010000015">
    <property type="protein sequence ID" value="MFC0605846.1"/>
    <property type="molecule type" value="Genomic_DNA"/>
</dbReference>
<keyword evidence="1" id="KW-0732">Signal</keyword>
<accession>A0ABV6QEM6</accession>
<name>A0ABV6QEM6_9FLAO</name>
<feature type="chain" id="PRO_5045219311" evidence="1">
    <location>
        <begin position="23"/>
        <end position="323"/>
    </location>
</feature>
<comment type="caution">
    <text evidence="2">The sequence shown here is derived from an EMBL/GenBank/DDBJ whole genome shotgun (WGS) entry which is preliminary data.</text>
</comment>
<keyword evidence="3" id="KW-1185">Reference proteome</keyword>
<evidence type="ECO:0000313" key="3">
    <source>
        <dbReference type="Proteomes" id="UP001589832"/>
    </source>
</evidence>
<gene>
    <name evidence="2" type="ORF">ACFFGA_14890</name>
</gene>
<dbReference type="Proteomes" id="UP001589832">
    <property type="component" value="Unassembled WGS sequence"/>
</dbReference>
<reference evidence="2 3" key="1">
    <citation type="submission" date="2024-09" db="EMBL/GenBank/DDBJ databases">
        <authorList>
            <person name="Sun Q."/>
            <person name="Mori K."/>
        </authorList>
    </citation>
    <scope>NUCLEOTIDE SEQUENCE [LARGE SCALE GENOMIC DNA]</scope>
    <source>
        <strain evidence="2 3">NCAIM B.02481</strain>
    </source>
</reference>
<organism evidence="2 3">
    <name type="scientific">Winogradskyella pulchriflava</name>
    <dbReference type="NCBI Taxonomy" id="1110688"/>
    <lineage>
        <taxon>Bacteria</taxon>
        <taxon>Pseudomonadati</taxon>
        <taxon>Bacteroidota</taxon>
        <taxon>Flavobacteriia</taxon>
        <taxon>Flavobacteriales</taxon>
        <taxon>Flavobacteriaceae</taxon>
        <taxon>Winogradskyella</taxon>
    </lineage>
</organism>
<dbReference type="RefSeq" id="WP_386065211.1">
    <property type="nucleotide sequence ID" value="NZ_JBHLTQ010000015.1"/>
</dbReference>
<protein>
    <submittedName>
        <fullName evidence="2">Uncharacterized protein</fullName>
    </submittedName>
</protein>
<proteinExistence type="predicted"/>
<evidence type="ECO:0000313" key="2">
    <source>
        <dbReference type="EMBL" id="MFC0605846.1"/>
    </source>
</evidence>
<feature type="signal peptide" evidence="1">
    <location>
        <begin position="1"/>
        <end position="22"/>
    </location>
</feature>